<dbReference type="SUPFAM" id="SSF53807">
    <property type="entry name" value="Helical backbone' metal receptor"/>
    <property type="match status" value="1"/>
</dbReference>
<dbReference type="Gene3D" id="3.40.50.1980">
    <property type="entry name" value="Nitrogenase molybdenum iron protein domain"/>
    <property type="match status" value="2"/>
</dbReference>
<sequence>MERLEGSRNIILKGLITLLIVITALAGCSKAQDEKPAAEPTNQGDVSNTETNTENKESEQPSTVETRIVTDQFGDVEIPVKPKRIAAIYLEDYLVALGVEPVVQWYHPTWGKQDYLNLSVPQFDITGDIEALLASEPDLIISDGYADAAKYEKYSKVAPTYRLTDDIQNGSTTEILSKIADIIGMPEKAEELLKDYDQKIADMKTKLQAKIGNETVAVLRLNVGERDINLLGIKNRFVGSILYKELGLTPPKLVADMDKFIDTISMEKLPELGADHIIILTSNGAWSSPENEEAVSGLMDSPIWKSIPAVKNGHVYQVDRTYWQTGAFSANLLKLKDLEKYLLK</sequence>
<evidence type="ECO:0000313" key="7">
    <source>
        <dbReference type="EMBL" id="BBI32086.1"/>
    </source>
</evidence>
<evidence type="ECO:0000256" key="1">
    <source>
        <dbReference type="ARBA" id="ARBA00004196"/>
    </source>
</evidence>
<evidence type="ECO:0000313" key="8">
    <source>
        <dbReference type="Proteomes" id="UP000289856"/>
    </source>
</evidence>
<dbReference type="GO" id="GO:0030288">
    <property type="term" value="C:outer membrane-bounded periplasmic space"/>
    <property type="evidence" value="ECO:0007669"/>
    <property type="project" value="TreeGrafter"/>
</dbReference>
<protein>
    <submittedName>
        <fullName evidence="7">Ferrichrome ABC transporter substrate-binding protein</fullName>
    </submittedName>
</protein>
<dbReference type="KEGG" id="cohn:KCTCHS21_14850"/>
<dbReference type="PANTHER" id="PTHR30532">
    <property type="entry name" value="IRON III DICITRATE-BINDING PERIPLASMIC PROTEIN"/>
    <property type="match status" value="1"/>
</dbReference>
<reference evidence="7 8" key="1">
    <citation type="submission" date="2019-01" db="EMBL/GenBank/DDBJ databases">
        <title>Complete genome sequence of Cohnella hallensis HS21 isolated from Korean fir (Abies koreana) rhizospheric soil.</title>
        <authorList>
            <person name="Jiang L."/>
            <person name="Kang S.W."/>
            <person name="Kim S."/>
            <person name="Jung J."/>
            <person name="Kim C.Y."/>
            <person name="Kim D.H."/>
            <person name="Kim S.W."/>
            <person name="Lee J."/>
        </authorList>
    </citation>
    <scope>NUCLEOTIDE SEQUENCE [LARGE SCALE GENOMIC DNA]</scope>
    <source>
        <strain evidence="7 8">HS21</strain>
    </source>
</reference>
<dbReference type="Pfam" id="PF01497">
    <property type="entry name" value="Peripla_BP_2"/>
    <property type="match status" value="1"/>
</dbReference>
<keyword evidence="3" id="KW-0813">Transport</keyword>
<dbReference type="PROSITE" id="PS51257">
    <property type="entry name" value="PROKAR_LIPOPROTEIN"/>
    <property type="match status" value="1"/>
</dbReference>
<comment type="subcellular location">
    <subcellularLocation>
        <location evidence="1">Cell envelope</location>
    </subcellularLocation>
</comment>
<dbReference type="OrthoDB" id="2417096at2"/>
<name>A0A3T1D1W6_9BACL</name>
<evidence type="ECO:0000256" key="2">
    <source>
        <dbReference type="ARBA" id="ARBA00008814"/>
    </source>
</evidence>
<feature type="domain" description="Fe/B12 periplasmic-binding" evidence="6">
    <location>
        <begin position="67"/>
        <end position="344"/>
    </location>
</feature>
<dbReference type="EMBL" id="AP019400">
    <property type="protein sequence ID" value="BBI32086.1"/>
    <property type="molecule type" value="Genomic_DNA"/>
</dbReference>
<evidence type="ECO:0000256" key="3">
    <source>
        <dbReference type="ARBA" id="ARBA00022448"/>
    </source>
</evidence>
<comment type="similarity">
    <text evidence="2">Belongs to the bacterial solute-binding protein 8 family.</text>
</comment>
<keyword evidence="4" id="KW-0732">Signal</keyword>
<evidence type="ECO:0000259" key="6">
    <source>
        <dbReference type="PROSITE" id="PS50983"/>
    </source>
</evidence>
<gene>
    <name evidence="7" type="ORF">KCTCHS21_14850</name>
</gene>
<evidence type="ECO:0000256" key="4">
    <source>
        <dbReference type="ARBA" id="ARBA00022729"/>
    </source>
</evidence>
<dbReference type="RefSeq" id="WP_130606371.1">
    <property type="nucleotide sequence ID" value="NZ_AP019400.1"/>
</dbReference>
<feature type="region of interest" description="Disordered" evidence="5">
    <location>
        <begin position="33"/>
        <end position="65"/>
    </location>
</feature>
<evidence type="ECO:0000256" key="5">
    <source>
        <dbReference type="SAM" id="MobiDB-lite"/>
    </source>
</evidence>
<dbReference type="InterPro" id="IPR051313">
    <property type="entry name" value="Bact_iron-sidero_bind"/>
</dbReference>
<dbReference type="PANTHER" id="PTHR30532:SF24">
    <property type="entry name" value="FERRIC ENTEROBACTIN-BINDING PERIPLASMIC PROTEIN FEPB"/>
    <property type="match status" value="1"/>
</dbReference>
<dbReference type="PROSITE" id="PS50983">
    <property type="entry name" value="FE_B12_PBP"/>
    <property type="match status" value="1"/>
</dbReference>
<organism evidence="7 8">
    <name type="scientific">Cohnella abietis</name>
    <dbReference type="NCBI Taxonomy" id="2507935"/>
    <lineage>
        <taxon>Bacteria</taxon>
        <taxon>Bacillati</taxon>
        <taxon>Bacillota</taxon>
        <taxon>Bacilli</taxon>
        <taxon>Bacillales</taxon>
        <taxon>Paenibacillaceae</taxon>
        <taxon>Cohnella</taxon>
    </lineage>
</organism>
<keyword evidence="8" id="KW-1185">Reference proteome</keyword>
<dbReference type="AlphaFoldDB" id="A0A3T1D1W6"/>
<dbReference type="Proteomes" id="UP000289856">
    <property type="component" value="Chromosome"/>
</dbReference>
<accession>A0A3T1D1W6</accession>
<proteinExistence type="inferred from homology"/>
<dbReference type="GO" id="GO:1901678">
    <property type="term" value="P:iron coordination entity transport"/>
    <property type="evidence" value="ECO:0007669"/>
    <property type="project" value="UniProtKB-ARBA"/>
</dbReference>
<dbReference type="InterPro" id="IPR002491">
    <property type="entry name" value="ABC_transptr_periplasmic_BD"/>
</dbReference>